<dbReference type="SUPFAM" id="SSF55753">
    <property type="entry name" value="Actin depolymerizing proteins"/>
    <property type="match status" value="1"/>
</dbReference>
<name>A0A437ALT5_9MICR</name>
<evidence type="ECO:0000259" key="1">
    <source>
        <dbReference type="PROSITE" id="PS51263"/>
    </source>
</evidence>
<comment type="caution">
    <text evidence="2">The sequence shown here is derived from an EMBL/GenBank/DDBJ whole genome shotgun (WGS) entry which is preliminary data.</text>
</comment>
<dbReference type="PROSITE" id="PS51263">
    <property type="entry name" value="ADF_H"/>
    <property type="match status" value="1"/>
</dbReference>
<dbReference type="Proteomes" id="UP000282876">
    <property type="component" value="Unassembled WGS sequence"/>
</dbReference>
<gene>
    <name evidence="2" type="ORF">TUBRATIS_14680</name>
</gene>
<proteinExistence type="predicted"/>
<dbReference type="CDD" id="cd00013">
    <property type="entry name" value="ADF_gelsolin"/>
    <property type="match status" value="1"/>
</dbReference>
<evidence type="ECO:0000313" key="3">
    <source>
        <dbReference type="Proteomes" id="UP000282876"/>
    </source>
</evidence>
<dbReference type="GO" id="GO:0003779">
    <property type="term" value="F:actin binding"/>
    <property type="evidence" value="ECO:0007669"/>
    <property type="project" value="InterPro"/>
</dbReference>
<evidence type="ECO:0000313" key="2">
    <source>
        <dbReference type="EMBL" id="RVD92048.1"/>
    </source>
</evidence>
<dbReference type="InterPro" id="IPR002108">
    <property type="entry name" value="ADF-H"/>
</dbReference>
<dbReference type="InterPro" id="IPR029006">
    <property type="entry name" value="ADF-H/Gelsolin-like_dom_sf"/>
</dbReference>
<organism evidence="2 3">
    <name type="scientific">Tubulinosema ratisbonensis</name>
    <dbReference type="NCBI Taxonomy" id="291195"/>
    <lineage>
        <taxon>Eukaryota</taxon>
        <taxon>Fungi</taxon>
        <taxon>Fungi incertae sedis</taxon>
        <taxon>Microsporidia</taxon>
        <taxon>Tubulinosematoidea</taxon>
        <taxon>Tubulinosematidae</taxon>
        <taxon>Tubulinosema</taxon>
    </lineage>
</organism>
<dbReference type="Gene3D" id="3.40.20.10">
    <property type="entry name" value="Severin"/>
    <property type="match status" value="1"/>
</dbReference>
<dbReference type="AlphaFoldDB" id="A0A437ALT5"/>
<sequence length="156" mass="17878">MPELSAKGFVECQEETNKVKSRRNLYYIFTITPLKPLTYKTIKIKENTVQKSARDTIEKNEAIQSFSELKSSIKEGDPCFIVYDFPFFSEDKFLGNVLCLFSYIPDNIPVLSRVAFSTSSLDLPVHLGVAKHFQFHSTNEIDFMQIHKSISAAKRN</sequence>
<protein>
    <submittedName>
        <fullName evidence="2">Adf actin-binding protein</fullName>
    </submittedName>
</protein>
<keyword evidence="3" id="KW-1185">Reference proteome</keyword>
<reference evidence="2 3" key="1">
    <citation type="submission" date="2018-10" db="EMBL/GenBank/DDBJ databases">
        <title>Draft genome sequence of the microsporidian Tubulinosema ratisbonensis.</title>
        <authorList>
            <person name="Polonais V."/>
            <person name="Peyretaillade E."/>
            <person name="Niehus S."/>
            <person name="Wawrzyniak I."/>
            <person name="Franchet A."/>
            <person name="Gaspin C."/>
            <person name="Reichstadt M."/>
            <person name="Belser C."/>
            <person name="Labadie K."/>
            <person name="Delbac F."/>
            <person name="Ferrandon D."/>
        </authorList>
    </citation>
    <scope>NUCLEOTIDE SEQUENCE [LARGE SCALE GENOMIC DNA]</scope>
    <source>
        <strain evidence="2 3">Franzen</strain>
    </source>
</reference>
<dbReference type="Pfam" id="PF00241">
    <property type="entry name" value="Cofilin_ADF"/>
    <property type="match status" value="1"/>
</dbReference>
<dbReference type="VEuPathDB" id="MicrosporidiaDB:TUBRATIS_14680"/>
<feature type="domain" description="ADF-H" evidence="1">
    <location>
        <begin position="3"/>
        <end position="151"/>
    </location>
</feature>
<dbReference type="SMART" id="SM00102">
    <property type="entry name" value="ADF"/>
    <property type="match status" value="1"/>
</dbReference>
<dbReference type="EMBL" id="RCSS01000328">
    <property type="protein sequence ID" value="RVD92048.1"/>
    <property type="molecule type" value="Genomic_DNA"/>
</dbReference>
<dbReference type="OrthoDB" id="10249245at2759"/>
<accession>A0A437ALT5</accession>